<accession>A0AAV3P8K8</accession>
<dbReference type="EMBL" id="BAABME010001157">
    <property type="protein sequence ID" value="GAA0147909.1"/>
    <property type="molecule type" value="Genomic_DNA"/>
</dbReference>
<keyword evidence="4" id="KW-0804">Transcription</keyword>
<dbReference type="Gene3D" id="3.30.890.10">
    <property type="entry name" value="Methyl-cpg-binding Protein 2, Chain A"/>
    <property type="match status" value="1"/>
</dbReference>
<name>A0AAV3P8K8_LITER</name>
<comment type="subcellular location">
    <subcellularLocation>
        <location evidence="1">Nucleus</location>
    </subcellularLocation>
</comment>
<evidence type="ECO:0000256" key="3">
    <source>
        <dbReference type="ARBA" id="ARBA00023125"/>
    </source>
</evidence>
<dbReference type="AlphaFoldDB" id="A0AAV3P8K8"/>
<sequence>MGEQNPNPNPNTNPTRLETQPEDDPIPPDPLLDPGTFIHVDANDDVTANPGPVHPESDSDVIDLSEVIDGQSLNDVIDCQNLTDLNGGQSLTGQNMTGVIDGQSLTGQNMTGVIDCQSLTPQGLGGENLRGVIDGQSLTPRGPDGKNSRGVIDGQSVTEGIDGHNLKDVNLTEVIDGESLSLSETKKNSKKRLPVELAGRPDWLPDDWRYEIRMRVSGATAGSYDRYYFSPTGKNFRSRAEVLRFLETGSRKKKRGSEDETPPASSEKPKAKRPKRKKGDFSNVDFDYKNPPKNVSWMLTNASHDIWMPIADEVLAPESVQRTWEDAFSCITELESKK</sequence>
<feature type="region of interest" description="Disordered" evidence="6">
    <location>
        <begin position="133"/>
        <end position="163"/>
    </location>
</feature>
<evidence type="ECO:0000256" key="6">
    <source>
        <dbReference type="SAM" id="MobiDB-lite"/>
    </source>
</evidence>
<protein>
    <submittedName>
        <fullName evidence="8">Chromatin/chromatin-binding, or -regulatory protein</fullName>
    </submittedName>
</protein>
<keyword evidence="3" id="KW-0238">DNA-binding</keyword>
<reference evidence="8 9" key="1">
    <citation type="submission" date="2024-01" db="EMBL/GenBank/DDBJ databases">
        <title>The complete chloroplast genome sequence of Lithospermum erythrorhizon: insights into the phylogenetic relationship among Boraginaceae species and the maternal lineages of purple gromwells.</title>
        <authorList>
            <person name="Okada T."/>
            <person name="Watanabe K."/>
        </authorList>
    </citation>
    <scope>NUCLEOTIDE SEQUENCE [LARGE SCALE GENOMIC DNA]</scope>
</reference>
<evidence type="ECO:0000256" key="1">
    <source>
        <dbReference type="ARBA" id="ARBA00004123"/>
    </source>
</evidence>
<organism evidence="8 9">
    <name type="scientific">Lithospermum erythrorhizon</name>
    <name type="common">Purple gromwell</name>
    <name type="synonym">Lithospermum officinale var. erythrorhizon</name>
    <dbReference type="NCBI Taxonomy" id="34254"/>
    <lineage>
        <taxon>Eukaryota</taxon>
        <taxon>Viridiplantae</taxon>
        <taxon>Streptophyta</taxon>
        <taxon>Embryophyta</taxon>
        <taxon>Tracheophyta</taxon>
        <taxon>Spermatophyta</taxon>
        <taxon>Magnoliopsida</taxon>
        <taxon>eudicotyledons</taxon>
        <taxon>Gunneridae</taxon>
        <taxon>Pentapetalae</taxon>
        <taxon>asterids</taxon>
        <taxon>lamiids</taxon>
        <taxon>Boraginales</taxon>
        <taxon>Boraginaceae</taxon>
        <taxon>Boraginoideae</taxon>
        <taxon>Lithospermeae</taxon>
        <taxon>Lithospermum</taxon>
    </lineage>
</organism>
<keyword evidence="2" id="KW-0805">Transcription regulation</keyword>
<evidence type="ECO:0000313" key="9">
    <source>
        <dbReference type="Proteomes" id="UP001454036"/>
    </source>
</evidence>
<dbReference type="SMART" id="SM00391">
    <property type="entry name" value="MBD"/>
    <property type="match status" value="1"/>
</dbReference>
<dbReference type="GO" id="GO:0005634">
    <property type="term" value="C:nucleus"/>
    <property type="evidence" value="ECO:0007669"/>
    <property type="project" value="UniProtKB-SubCell"/>
</dbReference>
<evidence type="ECO:0000313" key="8">
    <source>
        <dbReference type="EMBL" id="GAA0147909.1"/>
    </source>
</evidence>
<dbReference type="InterPro" id="IPR016177">
    <property type="entry name" value="DNA-bd_dom_sf"/>
</dbReference>
<dbReference type="PROSITE" id="PS50982">
    <property type="entry name" value="MBD"/>
    <property type="match status" value="1"/>
</dbReference>
<evidence type="ECO:0000259" key="7">
    <source>
        <dbReference type="PROSITE" id="PS50982"/>
    </source>
</evidence>
<dbReference type="PANTHER" id="PTHR12396">
    <property type="entry name" value="METHYL-CPG BINDING PROTEIN, MBD"/>
    <property type="match status" value="1"/>
</dbReference>
<dbReference type="GO" id="GO:0003677">
    <property type="term" value="F:DNA binding"/>
    <property type="evidence" value="ECO:0007669"/>
    <property type="project" value="UniProtKB-KW"/>
</dbReference>
<comment type="caution">
    <text evidence="8">The sequence shown here is derived from an EMBL/GenBank/DDBJ whole genome shotgun (WGS) entry which is preliminary data.</text>
</comment>
<dbReference type="InterPro" id="IPR001739">
    <property type="entry name" value="Methyl_CpG_DNA-bd"/>
</dbReference>
<dbReference type="PANTHER" id="PTHR12396:SF46">
    <property type="entry name" value="METHYL-CPG-BINDING DOMAIN-CONTAINING PROTEIN 6"/>
    <property type="match status" value="1"/>
</dbReference>
<proteinExistence type="predicted"/>
<dbReference type="SUPFAM" id="SSF54171">
    <property type="entry name" value="DNA-binding domain"/>
    <property type="match status" value="1"/>
</dbReference>
<gene>
    <name evidence="8" type="ORF">LIER_07495</name>
</gene>
<feature type="region of interest" description="Disordered" evidence="6">
    <location>
        <begin position="247"/>
        <end position="286"/>
    </location>
</feature>
<evidence type="ECO:0000256" key="5">
    <source>
        <dbReference type="ARBA" id="ARBA00023242"/>
    </source>
</evidence>
<feature type="domain" description="MBD" evidence="7">
    <location>
        <begin position="194"/>
        <end position="266"/>
    </location>
</feature>
<feature type="region of interest" description="Disordered" evidence="6">
    <location>
        <begin position="1"/>
        <end position="59"/>
    </location>
</feature>
<evidence type="ECO:0000256" key="4">
    <source>
        <dbReference type="ARBA" id="ARBA00023163"/>
    </source>
</evidence>
<evidence type="ECO:0000256" key="2">
    <source>
        <dbReference type="ARBA" id="ARBA00023015"/>
    </source>
</evidence>
<keyword evidence="5" id="KW-0539">Nucleus</keyword>
<dbReference type="Proteomes" id="UP001454036">
    <property type="component" value="Unassembled WGS sequence"/>
</dbReference>
<dbReference type="Pfam" id="PF01429">
    <property type="entry name" value="MBD"/>
    <property type="match status" value="1"/>
</dbReference>
<keyword evidence="9" id="KW-1185">Reference proteome</keyword>